<keyword evidence="5" id="KW-1185">Reference proteome</keyword>
<dbReference type="InterPro" id="IPR054363">
    <property type="entry name" value="GH95_cat"/>
</dbReference>
<dbReference type="AlphaFoldDB" id="A0A327ZH48"/>
<dbReference type="Pfam" id="PF22124">
    <property type="entry name" value="Glyco_hydro_95_cat"/>
    <property type="match status" value="1"/>
</dbReference>
<accession>A0A327ZH48</accession>
<dbReference type="Proteomes" id="UP000249341">
    <property type="component" value="Unassembled WGS sequence"/>
</dbReference>
<dbReference type="PANTHER" id="PTHR31084">
    <property type="entry name" value="ALPHA-L-FUCOSIDASE 2"/>
    <property type="match status" value="1"/>
</dbReference>
<dbReference type="OrthoDB" id="9802600at2"/>
<dbReference type="InterPro" id="IPR027414">
    <property type="entry name" value="GH95_N_dom"/>
</dbReference>
<evidence type="ECO:0000259" key="1">
    <source>
        <dbReference type="Pfam" id="PF14498"/>
    </source>
</evidence>
<dbReference type="InterPro" id="IPR012341">
    <property type="entry name" value="6hp_glycosidase-like_sf"/>
</dbReference>
<dbReference type="InterPro" id="IPR008928">
    <property type="entry name" value="6-hairpin_glycosidase_sf"/>
</dbReference>
<name>A0A327ZH48_9ACTN</name>
<feature type="domain" description="Glycosyl hydrolase family 95 catalytic" evidence="3">
    <location>
        <begin position="270"/>
        <end position="617"/>
    </location>
</feature>
<evidence type="ECO:0000259" key="3">
    <source>
        <dbReference type="Pfam" id="PF22124"/>
    </source>
</evidence>
<dbReference type="InterPro" id="IPR049053">
    <property type="entry name" value="AFCA-like_C"/>
</dbReference>
<dbReference type="Pfam" id="PF21307">
    <property type="entry name" value="Glyco_hydro_95_C"/>
    <property type="match status" value="1"/>
</dbReference>
<feature type="domain" description="Glycosyl hydrolase family 95 N-terminal" evidence="1">
    <location>
        <begin position="16"/>
        <end position="167"/>
    </location>
</feature>
<gene>
    <name evidence="4" type="ORF">B0I29_103140</name>
</gene>
<sequence length="705" mass="76728">MQIHVNPSFHDSASTEDWEHALITGNGRQGALCYGSPAALRFTLAHEGLFQPVTEPLPAPPTAAALPRLRELIATSRFTDAAQAVCDLAVSSQPGYAETRWQDPLIPAGTLVFTPDVDRSDDYVRGTDFATGVVRQSWGGVVCDAFVSRPDDVVVIRVVGSGGTVSVRLADGEPERPIDALVSSVDDGLVLTGRFPGVTWAALEGWTVAVRFTRTQEGVLIVARVAPGLRSPSAAVAELPRGDFDGLLRKHAAVHGDLFERTRLDLGGDVVERLFDAGRYAIISSTGTRPPTLQGVWSGSYSPPWRSGWTVDGNLQAALLAVHSTGTPELMPPLFDLLDSLMDDFRANASDLYGMPGIAVPAHLGTHGRHNHFGPIWCLTFWTAGAAWLARLYVDHWQFTGSASFLQNRALPFLREVASFYSSFVRIVDGRARFSPSYSPENHPAGAESQACFDATMDMQVLGDLLRTLVRFDDSPRWRELLDALPPYRINADGELAEWLDPSFDDRHEHRHCSHFFPFWYAGDPAFSDPALRAAAVRAVRARLRWWLGTESDEMGYGLALVGAAAAHLGLAEEAYAALRRIVSSYWRPNLVPTHNRDHMFNVDLAGGLPGLVVAMLLQSGDAGVDGVARVRVLPALPAEWPSGSVRGLVARGPIGVDLSWGLGVVTVVLRSEVDRRVELTVAERRPVTLHLRADIPLTTTFRVG</sequence>
<keyword evidence="4" id="KW-0378">Hydrolase</keyword>
<organism evidence="4 5">
    <name type="scientific">Actinoplanes lutulentus</name>
    <dbReference type="NCBI Taxonomy" id="1287878"/>
    <lineage>
        <taxon>Bacteria</taxon>
        <taxon>Bacillati</taxon>
        <taxon>Actinomycetota</taxon>
        <taxon>Actinomycetes</taxon>
        <taxon>Micromonosporales</taxon>
        <taxon>Micromonosporaceae</taxon>
        <taxon>Actinoplanes</taxon>
    </lineage>
</organism>
<proteinExistence type="predicted"/>
<dbReference type="SUPFAM" id="SSF48208">
    <property type="entry name" value="Six-hairpin glycosidases"/>
    <property type="match status" value="1"/>
</dbReference>
<dbReference type="EMBL" id="QLMJ01000003">
    <property type="protein sequence ID" value="RAK40114.1"/>
    <property type="molecule type" value="Genomic_DNA"/>
</dbReference>
<evidence type="ECO:0000313" key="4">
    <source>
        <dbReference type="EMBL" id="RAK40114.1"/>
    </source>
</evidence>
<dbReference type="GO" id="GO:0005975">
    <property type="term" value="P:carbohydrate metabolic process"/>
    <property type="evidence" value="ECO:0007669"/>
    <property type="project" value="InterPro"/>
</dbReference>
<dbReference type="RefSeq" id="WP_111648181.1">
    <property type="nucleotide sequence ID" value="NZ_JACHWI010000009.1"/>
</dbReference>
<dbReference type="Pfam" id="PF14498">
    <property type="entry name" value="Glyco_hyd_65N_2"/>
    <property type="match status" value="1"/>
</dbReference>
<dbReference type="GO" id="GO:0004560">
    <property type="term" value="F:alpha-L-fucosidase activity"/>
    <property type="evidence" value="ECO:0007669"/>
    <property type="project" value="TreeGrafter"/>
</dbReference>
<dbReference type="Gene3D" id="2.70.98.50">
    <property type="entry name" value="putative glycoside hydrolase family protein from bacillus halodurans"/>
    <property type="match status" value="1"/>
</dbReference>
<dbReference type="Gene3D" id="1.50.10.10">
    <property type="match status" value="1"/>
</dbReference>
<protein>
    <submittedName>
        <fullName evidence="4">Glycosyl hydrolase family 65</fullName>
    </submittedName>
</protein>
<dbReference type="PANTHER" id="PTHR31084:SF0">
    <property type="entry name" value="ALPHA-L-FUCOSIDASE 2"/>
    <property type="match status" value="1"/>
</dbReference>
<evidence type="ECO:0000313" key="5">
    <source>
        <dbReference type="Proteomes" id="UP000249341"/>
    </source>
</evidence>
<feature type="domain" description="Alpha fucosidase A-like C-terminal" evidence="2">
    <location>
        <begin position="630"/>
        <end position="684"/>
    </location>
</feature>
<evidence type="ECO:0000259" key="2">
    <source>
        <dbReference type="Pfam" id="PF21307"/>
    </source>
</evidence>
<reference evidence="4 5" key="1">
    <citation type="submission" date="2018-06" db="EMBL/GenBank/DDBJ databases">
        <title>Genomic Encyclopedia of Type Strains, Phase III (KMG-III): the genomes of soil and plant-associated and newly described type strains.</title>
        <authorList>
            <person name="Whitman W."/>
        </authorList>
    </citation>
    <scope>NUCLEOTIDE SEQUENCE [LARGE SCALE GENOMIC DNA]</scope>
    <source>
        <strain evidence="4 5">CGMCC 4.7090</strain>
    </source>
</reference>
<comment type="caution">
    <text evidence="4">The sequence shown here is derived from an EMBL/GenBank/DDBJ whole genome shotgun (WGS) entry which is preliminary data.</text>
</comment>